<dbReference type="EMBL" id="MUMY01000001">
    <property type="protein sequence ID" value="ONM50388.1"/>
    <property type="molecule type" value="Genomic_DNA"/>
</dbReference>
<accession>A0A1W0B4N5</accession>
<dbReference type="STRING" id="1538463.B0T36_02020"/>
<evidence type="ECO:0000313" key="3">
    <source>
        <dbReference type="Proteomes" id="UP000188836"/>
    </source>
</evidence>
<feature type="compositionally biased region" description="Polar residues" evidence="1">
    <location>
        <begin position="25"/>
        <end position="35"/>
    </location>
</feature>
<feature type="region of interest" description="Disordered" evidence="1">
    <location>
        <begin position="1"/>
        <end position="41"/>
    </location>
</feature>
<evidence type="ECO:0000313" key="2">
    <source>
        <dbReference type="EMBL" id="ONM50388.1"/>
    </source>
</evidence>
<organism evidence="2 3">
    <name type="scientific">Nocardia donostiensis</name>
    <dbReference type="NCBI Taxonomy" id="1538463"/>
    <lineage>
        <taxon>Bacteria</taxon>
        <taxon>Bacillati</taxon>
        <taxon>Actinomycetota</taxon>
        <taxon>Actinomycetes</taxon>
        <taxon>Mycobacteriales</taxon>
        <taxon>Nocardiaceae</taxon>
        <taxon>Nocardia</taxon>
    </lineage>
</organism>
<sequence>MVNKSKKPYVDNGWPEVPDGESAVTELSSSRSGNLSPYGEDTEFPVAAEQLPYLHPVTVINR</sequence>
<dbReference type="RefSeq" id="WP_077114169.1">
    <property type="nucleotide sequence ID" value="NZ_LOKT01000001.1"/>
</dbReference>
<dbReference type="OrthoDB" id="5191634at2"/>
<evidence type="ECO:0000256" key="1">
    <source>
        <dbReference type="SAM" id="MobiDB-lite"/>
    </source>
</evidence>
<gene>
    <name evidence="2" type="ORF">B0T46_00140</name>
</gene>
<keyword evidence="3" id="KW-1185">Reference proteome</keyword>
<comment type="caution">
    <text evidence="2">The sequence shown here is derived from an EMBL/GenBank/DDBJ whole genome shotgun (WGS) entry which is preliminary data.</text>
</comment>
<reference evidence="2 3" key="1">
    <citation type="journal article" date="2016" name="Antonie Van Leeuwenhoek">
        <title>Nocardia donostiensis sp. nov., isolated from human respiratory specimens.</title>
        <authorList>
            <person name="Ercibengoa M."/>
            <person name="Bell M."/>
            <person name="Marimon J.M."/>
            <person name="Humrighouse B."/>
            <person name="Klenk H.P."/>
            <person name="Potter G."/>
            <person name="Perez-Trallero E."/>
        </authorList>
    </citation>
    <scope>NUCLEOTIDE SEQUENCE [LARGE SCALE GENOMIC DNA]</scope>
    <source>
        <strain evidence="2 3">X1655</strain>
    </source>
</reference>
<proteinExistence type="predicted"/>
<dbReference type="Proteomes" id="UP000188836">
    <property type="component" value="Unassembled WGS sequence"/>
</dbReference>
<name>A0A1W0B4N5_9NOCA</name>
<dbReference type="AlphaFoldDB" id="A0A1W0B4N5"/>
<protein>
    <submittedName>
        <fullName evidence="2">Uncharacterized protein</fullName>
    </submittedName>
</protein>